<proteinExistence type="predicted"/>
<dbReference type="InterPro" id="IPR005586">
    <property type="entry name" value="ABC_trans_aux"/>
</dbReference>
<protein>
    <submittedName>
        <fullName evidence="2">PqiC family protein</fullName>
    </submittedName>
</protein>
<feature type="domain" description="ABC-type transport auxiliary lipoprotein component" evidence="1">
    <location>
        <begin position="39"/>
        <end position="211"/>
    </location>
</feature>
<evidence type="ECO:0000259" key="1">
    <source>
        <dbReference type="Pfam" id="PF03886"/>
    </source>
</evidence>
<comment type="caution">
    <text evidence="2">The sequence shown here is derived from an EMBL/GenBank/DDBJ whole genome shotgun (WGS) entry which is preliminary data.</text>
</comment>
<dbReference type="Gene3D" id="3.40.50.10610">
    <property type="entry name" value="ABC-type transport auxiliary lipoprotein component"/>
    <property type="match status" value="1"/>
</dbReference>
<dbReference type="EMBL" id="JAPKMY010000004">
    <property type="protein sequence ID" value="MCX5468068.1"/>
    <property type="molecule type" value="Genomic_DNA"/>
</dbReference>
<dbReference type="Proteomes" id="UP001146019">
    <property type="component" value="Unassembled WGS sequence"/>
</dbReference>
<dbReference type="AlphaFoldDB" id="A0A9X3IGM3"/>
<dbReference type="SUPFAM" id="SSF159594">
    <property type="entry name" value="XCC0632-like"/>
    <property type="match status" value="1"/>
</dbReference>
<sequence length="231" mass="25064">MKKIDKKLFHTALIVRGTGILSAAIFLSACSSSPVPNYYSLTAQVSPLANSKVTVIEVLPVGLPDRINRAPIVIQDVTGKSQILDNERWTSTLGTELRDNLSAGLQQKLGAVDRYNSGMVGGKISYRIATDFSRFDIVNSTNQANEKVEVSVAWIVKRNDPTITLDQNSNQNQQLACRMSFNQAVASNNKQIQHVVSTANSALNRVVDAMALSIISLDAKKSARIDGVTCT</sequence>
<dbReference type="PROSITE" id="PS51257">
    <property type="entry name" value="PROKAR_LIPOPROTEIN"/>
    <property type="match status" value="1"/>
</dbReference>
<dbReference type="RefSeq" id="WP_266130295.1">
    <property type="nucleotide sequence ID" value="NZ_JAPKMY010000004.1"/>
</dbReference>
<gene>
    <name evidence="2" type="ORF">OSH00_09945</name>
</gene>
<accession>A0A9X3IGM3</accession>
<name>A0A9X3IGM3_9GAMM</name>
<evidence type="ECO:0000313" key="3">
    <source>
        <dbReference type="Proteomes" id="UP001146019"/>
    </source>
</evidence>
<keyword evidence="3" id="KW-1185">Reference proteome</keyword>
<dbReference type="Pfam" id="PF03886">
    <property type="entry name" value="ABC_trans_aux"/>
    <property type="match status" value="1"/>
</dbReference>
<evidence type="ECO:0000313" key="2">
    <source>
        <dbReference type="EMBL" id="MCX5468068.1"/>
    </source>
</evidence>
<organism evidence="2 3">
    <name type="scientific">Acinetobacter nematophilus</name>
    <dbReference type="NCBI Taxonomy" id="2994642"/>
    <lineage>
        <taxon>Bacteria</taxon>
        <taxon>Pseudomonadati</taxon>
        <taxon>Pseudomonadota</taxon>
        <taxon>Gammaproteobacteria</taxon>
        <taxon>Moraxellales</taxon>
        <taxon>Moraxellaceae</taxon>
        <taxon>Acinetobacter</taxon>
    </lineage>
</organism>
<reference evidence="2" key="1">
    <citation type="submission" date="2022-11" db="EMBL/GenBank/DDBJ databases">
        <title>Biodiversity and phylogenetic relationships of bacteria.</title>
        <authorList>
            <person name="Machado R.A.R."/>
            <person name="Bhat A."/>
            <person name="Loulou A."/>
            <person name="Kallel S."/>
        </authorList>
    </citation>
    <scope>NUCLEOTIDE SEQUENCE</scope>
    <source>
        <strain evidence="2">A-IN1</strain>
    </source>
</reference>